<evidence type="ECO:0000313" key="5">
    <source>
        <dbReference type="Proteomes" id="UP000523955"/>
    </source>
</evidence>
<dbReference type="PANTHER" id="PTHR43037:SF1">
    <property type="entry name" value="BLL1128 PROTEIN"/>
    <property type="match status" value="1"/>
</dbReference>
<feature type="region of interest" description="Disordered" evidence="2">
    <location>
        <begin position="35"/>
        <end position="58"/>
    </location>
</feature>
<keyword evidence="5" id="KW-1185">Reference proteome</keyword>
<proteinExistence type="predicted"/>
<dbReference type="PANTHER" id="PTHR43037">
    <property type="entry name" value="UNNAMED PRODUCT-RELATED"/>
    <property type="match status" value="1"/>
</dbReference>
<feature type="signal peptide" evidence="3">
    <location>
        <begin position="1"/>
        <end position="36"/>
    </location>
</feature>
<comment type="caution">
    <text evidence="4">The sequence shown here is derived from an EMBL/GenBank/DDBJ whole genome shotgun (WGS) entry which is preliminary data.</text>
</comment>
<dbReference type="InterPro" id="IPR029058">
    <property type="entry name" value="AB_hydrolase_fold"/>
</dbReference>
<dbReference type="EMBL" id="JACKXE010000001">
    <property type="protein sequence ID" value="MBB6627151.1"/>
    <property type="molecule type" value="Genomic_DNA"/>
</dbReference>
<organism evidence="4 5">
    <name type="scientific">Nocardioides luti</name>
    <dbReference type="NCBI Taxonomy" id="2761101"/>
    <lineage>
        <taxon>Bacteria</taxon>
        <taxon>Bacillati</taxon>
        <taxon>Actinomycetota</taxon>
        <taxon>Actinomycetes</taxon>
        <taxon>Propionibacteriales</taxon>
        <taxon>Nocardioidaceae</taxon>
        <taxon>Nocardioides</taxon>
    </lineage>
</organism>
<evidence type="ECO:0000256" key="2">
    <source>
        <dbReference type="SAM" id="MobiDB-lite"/>
    </source>
</evidence>
<dbReference type="InterPro" id="IPR050955">
    <property type="entry name" value="Plant_Biomass_Hydrol_Est"/>
</dbReference>
<name>A0A7X0RF35_9ACTN</name>
<dbReference type="RefSeq" id="WP_185252341.1">
    <property type="nucleotide sequence ID" value="NZ_JACKXE010000001.1"/>
</dbReference>
<reference evidence="4 5" key="1">
    <citation type="submission" date="2020-08" db="EMBL/GenBank/DDBJ databases">
        <authorList>
            <person name="Seo M.-J."/>
        </authorList>
    </citation>
    <scope>NUCLEOTIDE SEQUENCE [LARGE SCALE GENOMIC DNA]</scope>
    <source>
        <strain evidence="4 5">KIGAM211</strain>
    </source>
</reference>
<evidence type="ECO:0000256" key="3">
    <source>
        <dbReference type="SAM" id="SignalP"/>
    </source>
</evidence>
<evidence type="ECO:0000256" key="1">
    <source>
        <dbReference type="ARBA" id="ARBA00022729"/>
    </source>
</evidence>
<accession>A0A7X0RF35</accession>
<dbReference type="Proteomes" id="UP000523955">
    <property type="component" value="Unassembled WGS sequence"/>
</dbReference>
<protein>
    <submittedName>
        <fullName evidence="4">Peptidase</fullName>
    </submittedName>
</protein>
<keyword evidence="1 3" id="KW-0732">Signal</keyword>
<dbReference type="Gene3D" id="3.40.50.1820">
    <property type="entry name" value="alpha/beta hydrolase"/>
    <property type="match status" value="1"/>
</dbReference>
<dbReference type="AlphaFoldDB" id="A0A7X0RF35"/>
<feature type="compositionally biased region" description="Low complexity" evidence="2">
    <location>
        <begin position="35"/>
        <end position="53"/>
    </location>
</feature>
<dbReference type="SUPFAM" id="SSF53474">
    <property type="entry name" value="alpha/beta-Hydrolases"/>
    <property type="match status" value="1"/>
</dbReference>
<gene>
    <name evidence="4" type="ORF">H5V45_07435</name>
</gene>
<evidence type="ECO:0000313" key="4">
    <source>
        <dbReference type="EMBL" id="MBB6627151.1"/>
    </source>
</evidence>
<sequence length="783" mass="83830">MPHPATRRVIRPTRLAAVAVSAALAAAVLPLAPATAAPGPRDVPRDAPAAAHRPAPKLPVPAGWPFAQRLSHTSGTGVLHGGASYWSDFVYDDKGAAIPGGFTAANISRLAPTQGVYQYPDGPAHQNGADVFVAATGADASATYWRVDWNTLVDPKVPIAVWTFDTDDDATTGVSEWPADAGVTSPGIDTALVVSSRGARVIDLATGKATDVTTAGGRLTVDKRARSFVVKVPRSVLPASGDWRVRLGTGLASDDGTTMAAPYVDPSATLPVGAAHVYNLAFRSVGQEDPVHTDGMTSALVAAYQSGAASIPPFDQIGADGQARFVTGNFWMEDNQADTLAGGDVSTFSQKISWARLRAKASTREPVRHGYSNRWYVTSLRLGQGITDDQGGADGDGRPNYLGRIQPYGVYVPKGYRGGATGAKAPLTWVLHSLSVNHNQYGALNPRLLQQLCERRGSICATTLGFGPDGWYFDEAENDYWSVWRELGAAYRLDPRRTMITGYSMGGFATYELGLAHPDLYAGAVTLAGPPQCGVTLDGNQSGSGAVPGRCSTDGGTGPLVRNARWMPYRIGQGTEDQLVPFTSVEAQVGRFDRAGQRHLFVRYPGEDHLEWATQDRFDTVVDGLGTPRVLRNPPRINFTWRPHLNRPALGIGATTAYWLSHFKARQDGAGSIARVRARSFGVRFDRHGVTRTGPTPVDAPLPASVSDLSWTHGQPLPHRRQLVLRLDNMRSVTVDLARAGLTCGRFVVRSDGPSAVRLAHLPGRDRVLHVTSGRQVVRVPCR</sequence>
<feature type="chain" id="PRO_5031307180" evidence="3">
    <location>
        <begin position="37"/>
        <end position="783"/>
    </location>
</feature>